<dbReference type="OrthoDB" id="2129688at2759"/>
<feature type="compositionally biased region" description="Acidic residues" evidence="1">
    <location>
        <begin position="407"/>
        <end position="480"/>
    </location>
</feature>
<evidence type="ECO:0000313" key="3">
    <source>
        <dbReference type="Proteomes" id="UP000243723"/>
    </source>
</evidence>
<accession>A0A2P7Z2V3</accession>
<gene>
    <name evidence="2" type="ORF">B9Z65_4453</name>
</gene>
<feature type="region of interest" description="Disordered" evidence="1">
    <location>
        <begin position="402"/>
        <end position="480"/>
    </location>
</feature>
<keyword evidence="3" id="KW-1185">Reference proteome</keyword>
<evidence type="ECO:0000256" key="1">
    <source>
        <dbReference type="SAM" id="MobiDB-lite"/>
    </source>
</evidence>
<name>A0A2P7Z2V3_9PEZI</name>
<evidence type="ECO:0000313" key="2">
    <source>
        <dbReference type="EMBL" id="PSK42539.1"/>
    </source>
</evidence>
<comment type="caution">
    <text evidence="2">The sequence shown here is derived from an EMBL/GenBank/DDBJ whole genome shotgun (WGS) entry which is preliminary data.</text>
</comment>
<sequence length="480" mass="53833">MAQHPDLDDGIQLQFADGNVDVVISAARRFQLHANMLRKASTRFNELLAGNGARLTKVTLERGITTRYCVYLDVHGDAWEGPWTLERAAVDSRGNSRSFGFENENARSVPPVHRNFTMLLRAMYGKEIQFELGSISETLDAALGILECAKAIGATSFVTTRIESPLLAHGQALYLNISRNPVAWIDLALQLRSRAIMTEAVIHTVGRYNELHSPSLPNGVWKINRLPSEMVPLIQKKLEELTTNIKKLHTFGATYYFDDMKRNAPVGNASTEPISKKNYMEDVFLWMARTMFQQAFTVMLIHELSLSSPDLGYSGCVKLHQNGQAYLDDATVQQFHASGRFPVSKKAGPYIKGKVNDIKKMVSDKAKDLMDSKCQLNTTRNPVPWFTCIDVDVVELGFEPLESPGYEFDENDMEGSDELEDEDADEEDDAEEQEGSDEQMQEGSDEQEEEGNGEQGEEETGEVPEVKEEEEDEDSLFVPM</sequence>
<dbReference type="EMBL" id="NHZQ01000335">
    <property type="protein sequence ID" value="PSK42539.1"/>
    <property type="molecule type" value="Genomic_DNA"/>
</dbReference>
<organism evidence="2 3">
    <name type="scientific">Elsinoe australis</name>
    <dbReference type="NCBI Taxonomy" id="40998"/>
    <lineage>
        <taxon>Eukaryota</taxon>
        <taxon>Fungi</taxon>
        <taxon>Dikarya</taxon>
        <taxon>Ascomycota</taxon>
        <taxon>Pezizomycotina</taxon>
        <taxon>Dothideomycetes</taxon>
        <taxon>Dothideomycetidae</taxon>
        <taxon>Myriangiales</taxon>
        <taxon>Elsinoaceae</taxon>
        <taxon>Elsinoe</taxon>
    </lineage>
</organism>
<dbReference type="PANTHER" id="PTHR38119">
    <property type="entry name" value="BTB DOMAIN-CONTAINING PROTEIN-RELATED"/>
    <property type="match status" value="1"/>
</dbReference>
<proteinExistence type="predicted"/>
<protein>
    <recommendedName>
        <fullName evidence="4">BTB domain-containing protein</fullName>
    </recommendedName>
</protein>
<dbReference type="PANTHER" id="PTHR38119:SF2">
    <property type="entry name" value="TRANSCRIPTION FACTOR DOMAIN-CONTAINING PROTEIN"/>
    <property type="match status" value="1"/>
</dbReference>
<dbReference type="AlphaFoldDB" id="A0A2P7Z2V3"/>
<dbReference type="STRING" id="40998.A0A2P7Z2V3"/>
<evidence type="ECO:0008006" key="4">
    <source>
        <dbReference type="Google" id="ProtNLM"/>
    </source>
</evidence>
<dbReference type="Proteomes" id="UP000243723">
    <property type="component" value="Unassembled WGS sequence"/>
</dbReference>
<reference evidence="2 3" key="1">
    <citation type="submission" date="2017-05" db="EMBL/GenBank/DDBJ databases">
        <title>Draft genome sequence of Elsinoe australis.</title>
        <authorList>
            <person name="Cheng Q."/>
        </authorList>
    </citation>
    <scope>NUCLEOTIDE SEQUENCE [LARGE SCALE GENOMIC DNA]</scope>
    <source>
        <strain evidence="2 3">NL1</strain>
    </source>
</reference>